<dbReference type="SMART" id="SM00060">
    <property type="entry name" value="FN3"/>
    <property type="match status" value="1"/>
</dbReference>
<dbReference type="GeneID" id="28833450"/>
<feature type="compositionally biased region" description="Basic and acidic residues" evidence="1">
    <location>
        <begin position="316"/>
        <end position="330"/>
    </location>
</feature>
<organism evidence="3 4">
    <name type="scientific">Pseudogymnoascus verrucosus</name>
    <dbReference type="NCBI Taxonomy" id="342668"/>
    <lineage>
        <taxon>Eukaryota</taxon>
        <taxon>Fungi</taxon>
        <taxon>Dikarya</taxon>
        <taxon>Ascomycota</taxon>
        <taxon>Pezizomycotina</taxon>
        <taxon>Leotiomycetes</taxon>
        <taxon>Thelebolales</taxon>
        <taxon>Thelebolaceae</taxon>
        <taxon>Pseudogymnoascus</taxon>
    </lineage>
</organism>
<accession>A0A2P2SWV8</accession>
<gene>
    <name evidence="3" type="ORF">VE01_00064</name>
</gene>
<evidence type="ECO:0000259" key="2">
    <source>
        <dbReference type="PROSITE" id="PS50853"/>
    </source>
</evidence>
<feature type="region of interest" description="Disordered" evidence="1">
    <location>
        <begin position="204"/>
        <end position="239"/>
    </location>
</feature>
<dbReference type="Pfam" id="PF00041">
    <property type="entry name" value="fn3"/>
    <property type="match status" value="1"/>
</dbReference>
<dbReference type="RefSeq" id="XP_018135032.1">
    <property type="nucleotide sequence ID" value="XM_018269597.2"/>
</dbReference>
<name>A0A2P2SWV8_9PEZI</name>
<feature type="region of interest" description="Disordered" evidence="1">
    <location>
        <begin position="780"/>
        <end position="827"/>
    </location>
</feature>
<protein>
    <recommendedName>
        <fullName evidence="2">Fibronectin type-III domain-containing protein</fullName>
    </recommendedName>
</protein>
<dbReference type="OrthoDB" id="5572782at2759"/>
<feature type="compositionally biased region" description="Low complexity" evidence="1">
    <location>
        <begin position="621"/>
        <end position="634"/>
    </location>
</feature>
<dbReference type="AlphaFoldDB" id="A0A2P2SWV8"/>
<feature type="region of interest" description="Disordered" evidence="1">
    <location>
        <begin position="923"/>
        <end position="943"/>
    </location>
</feature>
<feature type="region of interest" description="Disordered" evidence="1">
    <location>
        <begin position="280"/>
        <end position="330"/>
    </location>
</feature>
<dbReference type="Gene3D" id="2.60.40.10">
    <property type="entry name" value="Immunoglobulins"/>
    <property type="match status" value="1"/>
</dbReference>
<dbReference type="InterPro" id="IPR003961">
    <property type="entry name" value="FN3_dom"/>
</dbReference>
<dbReference type="PROSITE" id="PS50853">
    <property type="entry name" value="FN3"/>
    <property type="match status" value="1"/>
</dbReference>
<evidence type="ECO:0000313" key="3">
    <source>
        <dbReference type="EMBL" id="OBU01300.1"/>
    </source>
</evidence>
<feature type="domain" description="Fibronectin type-III" evidence="2">
    <location>
        <begin position="61"/>
        <end position="150"/>
    </location>
</feature>
<feature type="compositionally biased region" description="Basic and acidic residues" evidence="1">
    <location>
        <begin position="1109"/>
        <end position="1131"/>
    </location>
</feature>
<dbReference type="STRING" id="342668.A0A2P2SWV8"/>
<keyword evidence="4" id="KW-1185">Reference proteome</keyword>
<dbReference type="InterPro" id="IPR036116">
    <property type="entry name" value="FN3_sf"/>
</dbReference>
<evidence type="ECO:0000313" key="4">
    <source>
        <dbReference type="Proteomes" id="UP000091956"/>
    </source>
</evidence>
<dbReference type="InterPro" id="IPR013783">
    <property type="entry name" value="Ig-like_fold"/>
</dbReference>
<feature type="compositionally biased region" description="Basic and acidic residues" evidence="1">
    <location>
        <begin position="1068"/>
        <end position="1093"/>
    </location>
</feature>
<reference evidence="4" key="2">
    <citation type="journal article" date="2018" name="Nat. Commun.">
        <title>Extreme sensitivity to ultraviolet light in the fungal pathogen causing white-nose syndrome of bats.</title>
        <authorList>
            <person name="Palmer J.M."/>
            <person name="Drees K.P."/>
            <person name="Foster J.T."/>
            <person name="Lindner D.L."/>
        </authorList>
    </citation>
    <scope>NUCLEOTIDE SEQUENCE [LARGE SCALE GENOMIC DNA]</scope>
    <source>
        <strain evidence="4">UAMH 10579</strain>
    </source>
</reference>
<dbReference type="SUPFAM" id="SSF49265">
    <property type="entry name" value="Fibronectin type III"/>
    <property type="match status" value="1"/>
</dbReference>
<feature type="region of interest" description="Disordered" evidence="1">
    <location>
        <begin position="572"/>
        <end position="689"/>
    </location>
</feature>
<feature type="compositionally biased region" description="Basic and acidic residues" evidence="1">
    <location>
        <begin position="923"/>
        <end position="942"/>
    </location>
</feature>
<feature type="region of interest" description="Disordered" evidence="1">
    <location>
        <begin position="866"/>
        <end position="891"/>
    </location>
</feature>
<dbReference type="CDD" id="cd00063">
    <property type="entry name" value="FN3"/>
    <property type="match status" value="1"/>
</dbReference>
<feature type="compositionally biased region" description="Basic residues" evidence="1">
    <location>
        <begin position="490"/>
        <end position="501"/>
    </location>
</feature>
<proteinExistence type="predicted"/>
<sequence>MNAITYYSELTRWLLSHATDTDMSLVQSIVTCGALFWLLHRAWLTLWKPVPDLITILGVEVPEPPEVSLAGIKADAVTLHWAGPGHTKVVLKKYLIQVNGVNVGESSRLETAITVTGLKPGHFYNVRVIAVGNNNFQAGSRVIRLRTYNRDGRPDLGGRILNNLASEDAAGAVVDSSDESAGVRSHGVGIEAASMPEGLSALAREPNSRAGSRRNTGARKHSPSTASEHPPLPSNLPEGSMLQLTERFESIRGETEEVISQVAKDADEFKAQMAELIRERDEKRQMLKEKEDASERLKKEVHSSERVNRQAQTRKTQKEKAVREREAEKMKMNDEMKKWEKEIQEMQAERELWEKEKDKIASDATKKVDELKKILRKRQNSLNSMEEEIRVKGLQIKELEEERQKLPGAQDEEAKALEAADRLRDLQWDHTERELMTRYNAQSITVRNLETDLHKAQAHFQILNARQIANPLIPMGDSSGVSFDISGQPRPKRRNRQRKSRTNTISSPVDAYPITDSAFPSASVYNNMALNAAPSFAPGPYFDMSANSGAGTSPDHHHGMSEADIRSLTAGAPLSPTATSLLPSNIFMDDDPMERPMRSSFGPAQFPTLGPSIYEAEEQQSPGSSSHSDSLVSSPRNSQQNLRFSLQSQDSYPDSDRRPVGSRSSTGGAFGVIGSPTSEPPQPPVTKRFGDLFAFTGKQRAKTLTSDIGHPLGSLKPGQSQSFPRQEDVDAAAAIKNRRTSFTSGWGGIPFLNRASTVSEITEGNAPALNRNLPRRRRGFNMFGSSIDDPTLTDRDPTSPRPASIASSDLPRPSTDSAPFGWAPSDSNILTRNSPLATNWSLSVAQPWSRTPSRRPSIQYASTTQLTTGIATEDDDFLPPDTLSTASPPPVGVIGTRPASQMSATAKLNPAAPTFKAMFSRAKDSTHRPRHGSDEHDEHIDDYPSSISRASVHTADSVAESYDSLEGAVSNTALSEVASGSFGGSSVGRGENSFQKLLRKGSSSKFSISSFRGKEVGLFSKRPERNASADRSSSFGEGEEELALGSGGVGLVSVTSSPMPPTPAGGAEKGDKEKGVEKGEKSGDGKGVGREGRMSVNWGRFGIKKKERGRVSEDMERASEAEGTEDEGRGR</sequence>
<feature type="region of interest" description="Disordered" evidence="1">
    <location>
        <begin position="479"/>
        <end position="512"/>
    </location>
</feature>
<feature type="compositionally biased region" description="Polar residues" evidence="1">
    <location>
        <begin position="635"/>
        <end position="652"/>
    </location>
</feature>
<evidence type="ECO:0000256" key="1">
    <source>
        <dbReference type="SAM" id="MobiDB-lite"/>
    </source>
</evidence>
<feature type="region of interest" description="Disordered" evidence="1">
    <location>
        <begin position="1017"/>
        <end position="1131"/>
    </location>
</feature>
<reference evidence="3 4" key="1">
    <citation type="submission" date="2016-03" db="EMBL/GenBank/DDBJ databases">
        <title>Comparative genomics of Pseudogymnoascus destructans, the fungus causing white-nose syndrome of bats.</title>
        <authorList>
            <person name="Palmer J.M."/>
            <person name="Drees K.P."/>
            <person name="Foster J.T."/>
            <person name="Lindner D.L."/>
        </authorList>
    </citation>
    <scope>NUCLEOTIDE SEQUENCE [LARGE SCALE GENOMIC DNA]</scope>
    <source>
        <strain evidence="3 4">UAMH 10579</strain>
    </source>
</reference>
<dbReference type="EMBL" id="KV460206">
    <property type="protein sequence ID" value="OBU01300.1"/>
    <property type="molecule type" value="Genomic_DNA"/>
</dbReference>
<dbReference type="Proteomes" id="UP000091956">
    <property type="component" value="Unassembled WGS sequence"/>
</dbReference>
<feature type="compositionally biased region" description="Basic and acidic residues" evidence="1">
    <location>
        <begin position="280"/>
        <end position="308"/>
    </location>
</feature>